<reference evidence="1" key="1">
    <citation type="submission" date="2022-07" db="EMBL/GenBank/DDBJ databases">
        <authorList>
            <person name="Li W.-J."/>
            <person name="Deng Q.-Q."/>
        </authorList>
    </citation>
    <scope>NUCLEOTIDE SEQUENCE</scope>
    <source>
        <strain evidence="1">SYSU M60031</strain>
    </source>
</reference>
<name>A0AA41X926_9BACI</name>
<evidence type="ECO:0000313" key="2">
    <source>
        <dbReference type="Proteomes" id="UP001156102"/>
    </source>
</evidence>
<dbReference type="Proteomes" id="UP001156102">
    <property type="component" value="Unassembled WGS sequence"/>
</dbReference>
<evidence type="ECO:0000313" key="1">
    <source>
        <dbReference type="EMBL" id="MCP8969125.1"/>
    </source>
</evidence>
<dbReference type="CDD" id="cd06464">
    <property type="entry name" value="ACD_sHsps-like"/>
    <property type="match status" value="1"/>
</dbReference>
<keyword evidence="2" id="KW-1185">Reference proteome</keyword>
<dbReference type="SUPFAM" id="SSF49764">
    <property type="entry name" value="HSP20-like chaperones"/>
    <property type="match status" value="1"/>
</dbReference>
<dbReference type="AlphaFoldDB" id="A0AA41X926"/>
<dbReference type="RefSeq" id="WP_254759041.1">
    <property type="nucleotide sequence ID" value="NZ_JANCLT010000005.1"/>
</dbReference>
<dbReference type="Gene3D" id="2.60.40.790">
    <property type="match status" value="1"/>
</dbReference>
<sequence length="128" mass="14838">MCAKKKKESLFRVEGFEQWMDQFLADPYASFHYPSGIRVDLFETETEYIIEADLPDVEQQHICVQKEEAGLCILVAKQPEQLIERHIQLPIDMRDRLMNASLECGLLSIHISKSKMAPANEHTIRFTD</sequence>
<dbReference type="EMBL" id="JANCLT010000005">
    <property type="protein sequence ID" value="MCP8969125.1"/>
    <property type="molecule type" value="Genomic_DNA"/>
</dbReference>
<comment type="caution">
    <text evidence="1">The sequence shown here is derived from an EMBL/GenBank/DDBJ whole genome shotgun (WGS) entry which is preliminary data.</text>
</comment>
<dbReference type="InterPro" id="IPR008978">
    <property type="entry name" value="HSP20-like_chaperone"/>
</dbReference>
<organism evidence="1 2">
    <name type="scientific">Ectobacillus ponti</name>
    <dbReference type="NCBI Taxonomy" id="2961894"/>
    <lineage>
        <taxon>Bacteria</taxon>
        <taxon>Bacillati</taxon>
        <taxon>Bacillota</taxon>
        <taxon>Bacilli</taxon>
        <taxon>Bacillales</taxon>
        <taxon>Bacillaceae</taxon>
        <taxon>Ectobacillus</taxon>
    </lineage>
</organism>
<accession>A0AA41X926</accession>
<gene>
    <name evidence="1" type="ORF">NK662_11295</name>
</gene>
<proteinExistence type="predicted"/>
<protein>
    <submittedName>
        <fullName evidence="1">Hsp20/alpha crystallin family protein</fullName>
    </submittedName>
</protein>